<dbReference type="VEuPathDB" id="AmoebaDB:NfTy_017670"/>
<dbReference type="Pfam" id="PF13475">
    <property type="entry name" value="DUF4116"/>
    <property type="match status" value="3"/>
</dbReference>
<feature type="domain" description="DUF4116" evidence="1">
    <location>
        <begin position="260"/>
        <end position="304"/>
    </location>
</feature>
<feature type="domain" description="DUF4116" evidence="1">
    <location>
        <begin position="905"/>
        <end position="956"/>
    </location>
</feature>
<evidence type="ECO:0000259" key="1">
    <source>
        <dbReference type="Pfam" id="PF13475"/>
    </source>
</evidence>
<dbReference type="RefSeq" id="XP_044567401.1">
    <property type="nucleotide sequence ID" value="XM_044702046.1"/>
</dbReference>
<proteinExistence type="predicted"/>
<name>A0A6A5CAL7_NAEFO</name>
<accession>A0A6A5CAL7</accession>
<dbReference type="InterPro" id="IPR025197">
    <property type="entry name" value="DUF4116"/>
</dbReference>
<dbReference type="VEuPathDB" id="AmoebaDB:NfTy_083830"/>
<evidence type="ECO:0000313" key="2">
    <source>
        <dbReference type="EMBL" id="KAF0982688.1"/>
    </source>
</evidence>
<organism evidence="2 3">
    <name type="scientific">Naegleria fowleri</name>
    <name type="common">Brain eating amoeba</name>
    <dbReference type="NCBI Taxonomy" id="5763"/>
    <lineage>
        <taxon>Eukaryota</taxon>
        <taxon>Discoba</taxon>
        <taxon>Heterolobosea</taxon>
        <taxon>Tetramitia</taxon>
        <taxon>Eutetramitia</taxon>
        <taxon>Vahlkampfiidae</taxon>
        <taxon>Naegleria</taxon>
    </lineage>
</organism>
<dbReference type="VEuPathDB" id="AmoebaDB:NF0056940"/>
<dbReference type="VEuPathDB" id="AmoebaDB:NF0114090"/>
<feature type="domain" description="DUF4116" evidence="1">
    <location>
        <begin position="574"/>
        <end position="618"/>
    </location>
</feature>
<dbReference type="VEuPathDB" id="AmoebaDB:FDP41_011618"/>
<reference evidence="2 3" key="1">
    <citation type="journal article" date="2019" name="Sci. Rep.">
        <title>Nanopore sequencing improves the draft genome of the human pathogenic amoeba Naegleria fowleri.</title>
        <authorList>
            <person name="Liechti N."/>
            <person name="Schurch N."/>
            <person name="Bruggmann R."/>
            <person name="Wittwer M."/>
        </authorList>
    </citation>
    <scope>NUCLEOTIDE SEQUENCE [LARGE SCALE GENOMIC DNA]</scope>
    <source>
        <strain evidence="2 3">ATCC 30894</strain>
    </source>
</reference>
<comment type="caution">
    <text evidence="2">The sequence shown here is derived from an EMBL/GenBank/DDBJ whole genome shotgun (WGS) entry which is preliminary data.</text>
</comment>
<dbReference type="EMBL" id="VFQX01000009">
    <property type="protein sequence ID" value="KAF0982688.1"/>
    <property type="molecule type" value="Genomic_DNA"/>
</dbReference>
<sequence length="1088" mass="130990">MQQPLAFERWTSWLPQFQKNHSAICYPVNDDHVALKAPTNKHLKLCNLTIKTDQVKIILIDFHQSLFSLSSSLVMNQEHSLMENFHIKHLYDLLKRKFENQSKGFTKWLLARKKWLTTFIDRYSMKIEFVNDYECTLKWARRKHKNVPENDWLELMMVQIIDIRELYETNQEQFHSVEFWKPFQEEVWFLLRSGRYEILDYIPVEIFIQFKEWKEKLAHLFQIRCRFDFVFDLDDIDKAKKAISEKRCQMFQISKRLRDNEDFMKHATKCQAYNIQYASERLKKDRNFCLDVVSSNPDLLSFINFVDNEFALELLRITLSKTIIVDGKIQEEQIQTCVPQALNDDHVALKAPTNKHLKLCNLTIKTDQVKIILIDFHQSLFSLSSSLVMNQEHSLMENFHIKHLYDLLKRKFENQSKGFTKWLLARKKWLTTFIDRYSMKIEFVNDYECTLKWARRKHKNVPENDWLELMMVQIIDIRELYETNQEQFHSVEFWKPFQEEVWFLLRSGRYEILDYIPVEIFIQFKEWKEKLAHLFQIRCRFDFVFDLDDIDKAKKAISEKRCQMFQISKRLRDNEDFMKHATKCQAYNIQYASERLKKDRNFCLDVVSSNPDLLSFINFVDNEFALELLRITLSKTIIVDGKIQEEQIQTCVPQACDWLSLSFWETNISMDDKMKIFQLLFLKDSRISYRHHKDLMKSALQMLVELPDEYYQAHHNHQHTLNDQGKIYKDYDSAWKNDEKSFLKRRDLDLILKYGPMNLRKDRDFVLKVVKTDKYRNSMLCERDNINWEYIYPELQNDREIVLALMTRNGSILFKKEECGNYLVSEEFRNDREIILTALTSDSSCSFHDIPQCFHEDKQLILGILNRSRICYVDIEDVLLLNLARCYGDDIHIRDVLQRFFERKDEEVIFAALKKDYKYWKYLSDDLQNDREFLLNALRHNVDPNIVLWFALKKLKQDTTFMMDFVKAHPKGLDLILDSFNDNLCSEMAVEGVKLWGAISDKIFKVCLKQDPTTEISFDEALKFFKDLKHQRLEYEYFGCHIPESWLMKEKIKLPYMQNYRIYEFEESQALYDDWKRYLGQYALHDLD</sequence>
<gene>
    <name evidence="2" type="ORF">FDP41_011618</name>
</gene>
<protein>
    <recommendedName>
        <fullName evidence="1">DUF4116 domain-containing protein</fullName>
    </recommendedName>
</protein>
<keyword evidence="3" id="KW-1185">Reference proteome</keyword>
<dbReference type="AlphaFoldDB" id="A0A6A5CAL7"/>
<dbReference type="Proteomes" id="UP000444721">
    <property type="component" value="Unassembled WGS sequence"/>
</dbReference>
<dbReference type="GeneID" id="68118833"/>
<evidence type="ECO:0000313" key="3">
    <source>
        <dbReference type="Proteomes" id="UP000444721"/>
    </source>
</evidence>